<feature type="region of interest" description="Disordered" evidence="1">
    <location>
        <begin position="1"/>
        <end position="31"/>
    </location>
</feature>
<evidence type="ECO:0000256" key="1">
    <source>
        <dbReference type="SAM" id="MobiDB-lite"/>
    </source>
</evidence>
<evidence type="ECO:0000313" key="3">
    <source>
        <dbReference type="Proteomes" id="UP001212997"/>
    </source>
</evidence>
<evidence type="ECO:0000313" key="2">
    <source>
        <dbReference type="EMBL" id="KAJ3478798.1"/>
    </source>
</evidence>
<dbReference type="Proteomes" id="UP001212997">
    <property type="component" value="Unassembled WGS sequence"/>
</dbReference>
<protein>
    <submittedName>
        <fullName evidence="2">Uncharacterized protein</fullName>
    </submittedName>
</protein>
<comment type="caution">
    <text evidence="2">The sequence shown here is derived from an EMBL/GenBank/DDBJ whole genome shotgun (WGS) entry which is preliminary data.</text>
</comment>
<dbReference type="AlphaFoldDB" id="A0AAD5UVK3"/>
<gene>
    <name evidence="2" type="ORF">NLI96_g9507</name>
</gene>
<organism evidence="2 3">
    <name type="scientific">Meripilus lineatus</name>
    <dbReference type="NCBI Taxonomy" id="2056292"/>
    <lineage>
        <taxon>Eukaryota</taxon>
        <taxon>Fungi</taxon>
        <taxon>Dikarya</taxon>
        <taxon>Basidiomycota</taxon>
        <taxon>Agaricomycotina</taxon>
        <taxon>Agaricomycetes</taxon>
        <taxon>Polyporales</taxon>
        <taxon>Meripilaceae</taxon>
        <taxon>Meripilus</taxon>
    </lineage>
</organism>
<sequence length="442" mass="48352">MALPLSVSSFPDSIATPRQPPFNSDTHVAAPAKKRHRIKSLFGIQVPPAIPAPKPEQVGIKASPGRSTSVPKLVIDTSCLPTFLPSHGAHGVPTLHQRRLTSVPSLEQRFPQTGAETYDHSRWKPRSTKESIANLGLARSMTPDPQLAFDADDVVTTCSNSGWVEPPPLPPLPPLPPPSPRPESQVLILYDKPNRVTSLPRNHTPYNYNDASIMETPVDDMALDDESPPSPITFSHRISHYFAAGSAHVPISDLVVPPPEDSRESPQATILPRDTTPAPHTHMSIRSPSQLSIRAAMAIHPWMKVRPPPTPISIPSPTKISSFTPLKLIGWTRIFRKMRRRSSSEVANVPSKAPAPRPNTIQIGPHACDLVFGDDELLPPTPLQDHDQDDADVVTLKFTDPEEGTLSRITTHHAIGDVWEEKDVGEIISTLRTMKVSGKIRG</sequence>
<keyword evidence="3" id="KW-1185">Reference proteome</keyword>
<feature type="region of interest" description="Disordered" evidence="1">
    <location>
        <begin position="258"/>
        <end position="285"/>
    </location>
</feature>
<feature type="compositionally biased region" description="Polar residues" evidence="1">
    <location>
        <begin position="1"/>
        <end position="11"/>
    </location>
</feature>
<name>A0AAD5UVK3_9APHY</name>
<accession>A0AAD5UVK3</accession>
<proteinExistence type="predicted"/>
<dbReference type="EMBL" id="JANAWD010000484">
    <property type="protein sequence ID" value="KAJ3478798.1"/>
    <property type="molecule type" value="Genomic_DNA"/>
</dbReference>
<reference evidence="2" key="1">
    <citation type="submission" date="2022-07" db="EMBL/GenBank/DDBJ databases">
        <title>Genome Sequence of Physisporinus lineatus.</title>
        <authorList>
            <person name="Buettner E."/>
        </authorList>
    </citation>
    <scope>NUCLEOTIDE SEQUENCE</scope>
    <source>
        <strain evidence="2">VT162</strain>
    </source>
</reference>